<dbReference type="EMBL" id="CP034867">
    <property type="protein sequence ID" value="QCI22540.1"/>
    <property type="molecule type" value="Genomic_DNA"/>
</dbReference>
<name>A0A4D6Y9S5_9GAMM</name>
<reference evidence="1 2" key="2">
    <citation type="submission" date="2019-05" db="EMBL/GenBank/DDBJ databases">
        <title>Genome evolution of the obligate endosymbiont Buchnera aphidicola.</title>
        <authorList>
            <person name="Moran N.A."/>
        </authorList>
    </citation>
    <scope>NUCLEOTIDE SEQUENCE [LARGE SCALE GENOMIC DNA]</scope>
    <source>
        <strain evidence="1 2">Mga</strain>
    </source>
</reference>
<evidence type="ECO:0000313" key="2">
    <source>
        <dbReference type="Proteomes" id="UP000298716"/>
    </source>
</evidence>
<dbReference type="OrthoDB" id="6554452at2"/>
<dbReference type="RefSeq" id="WP_158354476.1">
    <property type="nucleotide sequence ID" value="NZ_CP034867.1"/>
</dbReference>
<reference evidence="1 2" key="1">
    <citation type="submission" date="2018-12" db="EMBL/GenBank/DDBJ databases">
        <authorList>
            <person name="Chong R.A."/>
        </authorList>
    </citation>
    <scope>NUCLEOTIDE SEQUENCE [LARGE SCALE GENOMIC DNA]</scope>
    <source>
        <strain evidence="1 2">Mga</strain>
    </source>
</reference>
<protein>
    <submittedName>
        <fullName evidence="1">Uncharacterized protein</fullName>
    </submittedName>
</protein>
<organism evidence="1 2">
    <name type="scientific">Buchnera aphidicola</name>
    <name type="common">Macrosiphum gaurae</name>
    <dbReference type="NCBI Taxonomy" id="2315801"/>
    <lineage>
        <taxon>Bacteria</taxon>
        <taxon>Pseudomonadati</taxon>
        <taxon>Pseudomonadota</taxon>
        <taxon>Gammaproteobacteria</taxon>
        <taxon>Enterobacterales</taxon>
        <taxon>Erwiniaceae</taxon>
        <taxon>Buchnera</taxon>
    </lineage>
</organism>
<gene>
    <name evidence="1" type="ORF">D9V72_00390</name>
</gene>
<proteinExistence type="predicted"/>
<accession>A0A4D6Y9S5</accession>
<sequence>MLNMICNIASQKNISLNRGNNFFDIDYQSNLSRSDFNQLNKFLLTKETEFNNVLIEEKKDDDDKSIVCANFVINNLLNTLIQKDADIDSKNFNNIKDDEKQKKK</sequence>
<evidence type="ECO:0000313" key="1">
    <source>
        <dbReference type="EMBL" id="QCI22540.1"/>
    </source>
</evidence>
<dbReference type="Proteomes" id="UP000298716">
    <property type="component" value="Chromosome"/>
</dbReference>
<dbReference type="AlphaFoldDB" id="A0A4D6Y9S5"/>